<gene>
    <name evidence="7" type="ORF">C5F46_15245</name>
</gene>
<dbReference type="SUPFAM" id="SSF52283">
    <property type="entry name" value="Formate/glycerate dehydrogenase catalytic domain-like"/>
    <property type="match status" value="1"/>
</dbReference>
<dbReference type="GO" id="GO:0051287">
    <property type="term" value="F:NAD binding"/>
    <property type="evidence" value="ECO:0007669"/>
    <property type="project" value="InterPro"/>
</dbReference>
<dbReference type="OrthoDB" id="9793626at2"/>
<dbReference type="InterPro" id="IPR006140">
    <property type="entry name" value="D-isomer_DH_NAD-bd"/>
</dbReference>
<evidence type="ECO:0000259" key="5">
    <source>
        <dbReference type="Pfam" id="PF00389"/>
    </source>
</evidence>
<evidence type="ECO:0000313" key="8">
    <source>
        <dbReference type="Proteomes" id="UP000241899"/>
    </source>
</evidence>
<dbReference type="Gene3D" id="3.40.50.720">
    <property type="entry name" value="NAD(P)-binding Rossmann-like Domain"/>
    <property type="match status" value="2"/>
</dbReference>
<proteinExistence type="inferred from homology"/>
<comment type="similarity">
    <text evidence="1 4">Belongs to the D-isomer specific 2-hydroxyacid dehydrogenase family.</text>
</comment>
<evidence type="ECO:0000313" key="7">
    <source>
        <dbReference type="EMBL" id="PTE13888.1"/>
    </source>
</evidence>
<reference evidence="7 8" key="1">
    <citation type="submission" date="2018-03" db="EMBL/GenBank/DDBJ databases">
        <title>Rhodobacter veldkampii.</title>
        <authorList>
            <person name="Meyer T.E."/>
            <person name="Miller S."/>
            <person name="Lodha T."/>
            <person name="Gandham S."/>
            <person name="Chintalapati S."/>
            <person name="Chintalapati V.R."/>
        </authorList>
    </citation>
    <scope>NUCLEOTIDE SEQUENCE [LARGE SCALE GENOMIC DNA]</scope>
    <source>
        <strain evidence="7 8">DSM 11550</strain>
    </source>
</reference>
<keyword evidence="3" id="KW-0520">NAD</keyword>
<accession>A0A2T4J7R1</accession>
<dbReference type="InterPro" id="IPR036291">
    <property type="entry name" value="NAD(P)-bd_dom_sf"/>
</dbReference>
<evidence type="ECO:0000256" key="2">
    <source>
        <dbReference type="ARBA" id="ARBA00023002"/>
    </source>
</evidence>
<sequence>MRVLVSRALPDRVEAALAARFDVTFRRETAPLSVDQAQAALAGYDAILPTLGDAFRAPSFAGPVRARILANFGVGYDHIDVAAAAAKGVAVTNTPGAVTDATADIAVTLMLMTARRAGAGERMLRAGRWTGWQPTQMLGTHVSGKSLGLIGMGRIGRAVARRCHFGFGMAVRFFNRSVLADPGLPAEQVNLTAAMGADFVVVAVPGGPATRHLIGAEALAAMRPGAFLINIARGDVVDEAALIEALQQGRIAGAGLDVYEREPVVPEALLALDRVTLLPHLGTAALEVREAMGMMAVDNLTALAEGRVPPNLLHPA</sequence>
<comment type="caution">
    <text evidence="7">The sequence shown here is derived from an EMBL/GenBank/DDBJ whole genome shotgun (WGS) entry which is preliminary data.</text>
</comment>
<keyword evidence="2 4" id="KW-0560">Oxidoreductase</keyword>
<dbReference type="FunFam" id="3.40.50.720:FF:000203">
    <property type="entry name" value="D-3-phosphoglycerate dehydrogenase (SerA)"/>
    <property type="match status" value="1"/>
</dbReference>
<dbReference type="PANTHER" id="PTHR10996">
    <property type="entry name" value="2-HYDROXYACID DEHYDROGENASE-RELATED"/>
    <property type="match status" value="1"/>
</dbReference>
<organism evidence="7 8">
    <name type="scientific">Phaeovulum veldkampii DSM 11550</name>
    <dbReference type="NCBI Taxonomy" id="1185920"/>
    <lineage>
        <taxon>Bacteria</taxon>
        <taxon>Pseudomonadati</taxon>
        <taxon>Pseudomonadota</taxon>
        <taxon>Alphaproteobacteria</taxon>
        <taxon>Rhodobacterales</taxon>
        <taxon>Paracoccaceae</taxon>
        <taxon>Phaeovulum</taxon>
    </lineage>
</organism>
<protein>
    <submittedName>
        <fullName evidence="7">D-glycerate dehydrogenase</fullName>
    </submittedName>
</protein>
<dbReference type="Proteomes" id="UP000241899">
    <property type="component" value="Unassembled WGS sequence"/>
</dbReference>
<dbReference type="Pfam" id="PF02826">
    <property type="entry name" value="2-Hacid_dh_C"/>
    <property type="match status" value="1"/>
</dbReference>
<evidence type="ECO:0000256" key="4">
    <source>
        <dbReference type="RuleBase" id="RU003719"/>
    </source>
</evidence>
<dbReference type="SUPFAM" id="SSF51735">
    <property type="entry name" value="NAD(P)-binding Rossmann-fold domains"/>
    <property type="match status" value="1"/>
</dbReference>
<dbReference type="AlphaFoldDB" id="A0A2T4J7R1"/>
<dbReference type="Pfam" id="PF00389">
    <property type="entry name" value="2-Hacid_dh"/>
    <property type="match status" value="1"/>
</dbReference>
<dbReference type="InterPro" id="IPR006139">
    <property type="entry name" value="D-isomer_2_OHA_DH_cat_dom"/>
</dbReference>
<evidence type="ECO:0000259" key="6">
    <source>
        <dbReference type="Pfam" id="PF02826"/>
    </source>
</evidence>
<keyword evidence="8" id="KW-1185">Reference proteome</keyword>
<dbReference type="EMBL" id="PZKF01000067">
    <property type="protein sequence ID" value="PTE13888.1"/>
    <property type="molecule type" value="Genomic_DNA"/>
</dbReference>
<dbReference type="GO" id="GO:0030267">
    <property type="term" value="F:glyoxylate reductase (NADPH) activity"/>
    <property type="evidence" value="ECO:0007669"/>
    <property type="project" value="TreeGrafter"/>
</dbReference>
<feature type="domain" description="D-isomer specific 2-hydroxyacid dehydrogenase NAD-binding" evidence="6">
    <location>
        <begin position="107"/>
        <end position="282"/>
    </location>
</feature>
<name>A0A2T4J7R1_9RHOB</name>
<dbReference type="GO" id="GO:0016618">
    <property type="term" value="F:hydroxypyruvate reductase [NAD(P)H] activity"/>
    <property type="evidence" value="ECO:0007669"/>
    <property type="project" value="TreeGrafter"/>
</dbReference>
<dbReference type="InterPro" id="IPR029753">
    <property type="entry name" value="D-isomer_DH_CS"/>
</dbReference>
<feature type="domain" description="D-isomer specific 2-hydroxyacid dehydrogenase catalytic" evidence="5">
    <location>
        <begin position="3"/>
        <end position="312"/>
    </location>
</feature>
<dbReference type="CDD" id="cd05301">
    <property type="entry name" value="GDH"/>
    <property type="match status" value="1"/>
</dbReference>
<evidence type="ECO:0000256" key="1">
    <source>
        <dbReference type="ARBA" id="ARBA00005854"/>
    </source>
</evidence>
<dbReference type="GO" id="GO:0005829">
    <property type="term" value="C:cytosol"/>
    <property type="evidence" value="ECO:0007669"/>
    <property type="project" value="TreeGrafter"/>
</dbReference>
<evidence type="ECO:0000256" key="3">
    <source>
        <dbReference type="ARBA" id="ARBA00023027"/>
    </source>
</evidence>
<dbReference type="RefSeq" id="WP_107326178.1">
    <property type="nucleotide sequence ID" value="NZ_NHSP01000010.1"/>
</dbReference>
<dbReference type="InterPro" id="IPR050223">
    <property type="entry name" value="D-isomer_2-hydroxyacid_DH"/>
</dbReference>
<dbReference type="PROSITE" id="PS00671">
    <property type="entry name" value="D_2_HYDROXYACID_DH_3"/>
    <property type="match status" value="1"/>
</dbReference>
<dbReference type="PANTHER" id="PTHR10996:SF283">
    <property type="entry name" value="GLYOXYLATE_HYDROXYPYRUVATE REDUCTASE B"/>
    <property type="match status" value="1"/>
</dbReference>